<accession>A0A8D5UER1</accession>
<gene>
    <name evidence="2" type="ORF">JIR001_17550</name>
</gene>
<protein>
    <submittedName>
        <fullName evidence="2">Uncharacterized protein</fullName>
    </submittedName>
</protein>
<feature type="region of interest" description="Disordered" evidence="1">
    <location>
        <begin position="59"/>
        <end position="81"/>
    </location>
</feature>
<evidence type="ECO:0000313" key="2">
    <source>
        <dbReference type="EMBL" id="BCU81972.1"/>
    </source>
</evidence>
<keyword evidence="3" id="KW-1185">Reference proteome</keyword>
<sequence length="81" mass="9238">MARSNLATLLLVSDGFYFGFADILMTEDFVLAIAREGLNAYAERLFQFGIQRIRTVNESPDSNIGRQSRHPDPFKSSEMMY</sequence>
<dbReference type="AlphaFoldDB" id="A0A8D5UER1"/>
<evidence type="ECO:0000256" key="1">
    <source>
        <dbReference type="SAM" id="MobiDB-lite"/>
    </source>
</evidence>
<name>A0A8D5UER1_9BACL</name>
<reference evidence="2" key="2">
    <citation type="journal article" date="2021" name="Microbiol. Resour. Announc.">
        <title>Complete Genome Sequence of Polycladomyces abyssicola JIR-001T, Isolated from Hemipelagic Sediment in Deep Seawater.</title>
        <authorList>
            <person name="Tsubouchi T."/>
            <person name="Kaneko Y."/>
        </authorList>
    </citation>
    <scope>NUCLEOTIDE SEQUENCE</scope>
    <source>
        <strain evidence="2">JIR-001</strain>
    </source>
</reference>
<reference evidence="2" key="1">
    <citation type="journal article" date="2013" name="Int. J. Syst. Evol. Microbiol.">
        <title>Polycladomyces abyssicola gen. nov., sp. nov., a thermophilic filamentous bacterium isolated from hemipelagic sediment.</title>
        <authorList>
            <person name="Tsubouchi T."/>
            <person name="Shimane Y."/>
            <person name="Mori K."/>
            <person name="Usui K."/>
            <person name="Hiraki T."/>
            <person name="Tame A."/>
            <person name="Uematsu K."/>
            <person name="Maruyama T."/>
            <person name="Hatada Y."/>
        </authorList>
    </citation>
    <scope>NUCLEOTIDE SEQUENCE</scope>
    <source>
        <strain evidence="2">JIR-001</strain>
    </source>
</reference>
<proteinExistence type="predicted"/>
<evidence type="ECO:0000313" key="3">
    <source>
        <dbReference type="Proteomes" id="UP000677436"/>
    </source>
</evidence>
<dbReference type="EMBL" id="AP024601">
    <property type="protein sequence ID" value="BCU81972.1"/>
    <property type="molecule type" value="Genomic_DNA"/>
</dbReference>
<dbReference type="Proteomes" id="UP000677436">
    <property type="component" value="Chromosome"/>
</dbReference>
<organism evidence="2 3">
    <name type="scientific">Polycladomyces abyssicola</name>
    <dbReference type="NCBI Taxonomy" id="1125966"/>
    <lineage>
        <taxon>Bacteria</taxon>
        <taxon>Bacillati</taxon>
        <taxon>Bacillota</taxon>
        <taxon>Bacilli</taxon>
        <taxon>Bacillales</taxon>
        <taxon>Thermoactinomycetaceae</taxon>
        <taxon>Polycladomyces</taxon>
    </lineage>
</organism>
<dbReference type="KEGG" id="pabs:JIR001_17550"/>